<dbReference type="EMBL" id="UGPB01000001">
    <property type="protein sequence ID" value="STY29244.1"/>
    <property type="molecule type" value="Genomic_DNA"/>
</dbReference>
<dbReference type="Pfam" id="PF00156">
    <property type="entry name" value="Pribosyltran"/>
    <property type="match status" value="1"/>
</dbReference>
<dbReference type="GO" id="GO:0006164">
    <property type="term" value="P:purine nucleotide biosynthetic process"/>
    <property type="evidence" value="ECO:0007669"/>
    <property type="project" value="TreeGrafter"/>
</dbReference>
<evidence type="ECO:0000256" key="2">
    <source>
        <dbReference type="ARBA" id="ARBA00022679"/>
    </source>
</evidence>
<dbReference type="InterPro" id="IPR029057">
    <property type="entry name" value="PRTase-like"/>
</dbReference>
<dbReference type="Gene3D" id="3.40.50.2020">
    <property type="match status" value="2"/>
</dbReference>
<dbReference type="PANTHER" id="PTHR10210">
    <property type="entry name" value="RIBOSE-PHOSPHATE DIPHOSPHOKINASE FAMILY MEMBER"/>
    <property type="match status" value="1"/>
</dbReference>
<dbReference type="Proteomes" id="UP000255297">
    <property type="component" value="Unassembled WGS sequence"/>
</dbReference>
<keyword evidence="3 8" id="KW-0545">Nucleotide biosynthesis</keyword>
<evidence type="ECO:0000256" key="6">
    <source>
        <dbReference type="ARBA" id="ARBA00022840"/>
    </source>
</evidence>
<dbReference type="GO" id="GO:0000287">
    <property type="term" value="F:magnesium ion binding"/>
    <property type="evidence" value="ECO:0007669"/>
    <property type="project" value="InterPro"/>
</dbReference>
<evidence type="ECO:0000256" key="1">
    <source>
        <dbReference type="ARBA" id="ARBA00013247"/>
    </source>
</evidence>
<dbReference type="PANTHER" id="PTHR10210:SF32">
    <property type="entry name" value="RIBOSE-PHOSPHATE PYROPHOSPHOKINASE 2"/>
    <property type="match status" value="1"/>
</dbReference>
<dbReference type="InterPro" id="IPR000836">
    <property type="entry name" value="PRTase_dom"/>
</dbReference>
<dbReference type="EC" id="2.7.6.1" evidence="1"/>
<dbReference type="OrthoDB" id="324294at2"/>
<protein>
    <recommendedName>
        <fullName evidence="1">ribose-phosphate diphosphokinase</fullName>
        <ecNumber evidence="1">2.7.6.1</ecNumber>
    </recommendedName>
</protein>
<dbReference type="STRING" id="1122170.GCA_000701265_01057"/>
<dbReference type="SUPFAM" id="SSF53271">
    <property type="entry name" value="PRTase-like"/>
    <property type="match status" value="2"/>
</dbReference>
<proteinExistence type="inferred from homology"/>
<evidence type="ECO:0000259" key="9">
    <source>
        <dbReference type="Pfam" id="PF00156"/>
    </source>
</evidence>
<feature type="domain" description="Ribose-phosphate pyrophosphokinase N-terminal" evidence="10">
    <location>
        <begin position="7"/>
        <end position="118"/>
    </location>
</feature>
<comment type="catalytic activity">
    <reaction evidence="7">
        <text>D-ribose 5-phosphate + ATP = 5-phospho-alpha-D-ribose 1-diphosphate + AMP + H(+)</text>
        <dbReference type="Rhea" id="RHEA:15609"/>
        <dbReference type="ChEBI" id="CHEBI:15378"/>
        <dbReference type="ChEBI" id="CHEBI:30616"/>
        <dbReference type="ChEBI" id="CHEBI:58017"/>
        <dbReference type="ChEBI" id="CHEBI:78346"/>
        <dbReference type="ChEBI" id="CHEBI:456215"/>
        <dbReference type="EC" id="2.7.6.1"/>
    </reaction>
</comment>
<dbReference type="GO" id="GO:0016301">
    <property type="term" value="F:kinase activity"/>
    <property type="evidence" value="ECO:0007669"/>
    <property type="project" value="UniProtKB-KW"/>
</dbReference>
<reference evidence="11 12" key="1">
    <citation type="submission" date="2018-06" db="EMBL/GenBank/DDBJ databases">
        <authorList>
            <consortium name="Pathogen Informatics"/>
            <person name="Doyle S."/>
        </authorList>
    </citation>
    <scope>NUCLEOTIDE SEQUENCE [LARGE SCALE GENOMIC DNA]</scope>
    <source>
        <strain evidence="11 12">NCTC11532</strain>
    </source>
</reference>
<evidence type="ECO:0000313" key="11">
    <source>
        <dbReference type="EMBL" id="STY29244.1"/>
    </source>
</evidence>
<dbReference type="GO" id="GO:0002189">
    <property type="term" value="C:ribose phosphate diphosphokinase complex"/>
    <property type="evidence" value="ECO:0007669"/>
    <property type="project" value="TreeGrafter"/>
</dbReference>
<accession>A0A378LR56</accession>
<keyword evidence="2 11" id="KW-0808">Transferase</keyword>
<dbReference type="NCBIfam" id="TIGR01251">
    <property type="entry name" value="ribP_PPkin"/>
    <property type="match status" value="1"/>
</dbReference>
<organism evidence="11 12">
    <name type="scientific">Legionella wadsworthii</name>
    <dbReference type="NCBI Taxonomy" id="28088"/>
    <lineage>
        <taxon>Bacteria</taxon>
        <taxon>Pseudomonadati</taxon>
        <taxon>Pseudomonadota</taxon>
        <taxon>Gammaproteobacteria</taxon>
        <taxon>Legionellales</taxon>
        <taxon>Legionellaceae</taxon>
        <taxon>Legionella</taxon>
    </lineage>
</organism>
<keyword evidence="5 11" id="KW-0418">Kinase</keyword>
<dbReference type="AlphaFoldDB" id="A0A378LR56"/>
<dbReference type="GO" id="GO:0005524">
    <property type="term" value="F:ATP binding"/>
    <property type="evidence" value="ECO:0007669"/>
    <property type="project" value="UniProtKB-KW"/>
</dbReference>
<dbReference type="GO" id="GO:0006015">
    <property type="term" value="P:5-phosphoribose 1-diphosphate biosynthetic process"/>
    <property type="evidence" value="ECO:0007669"/>
    <property type="project" value="TreeGrafter"/>
</dbReference>
<evidence type="ECO:0000256" key="3">
    <source>
        <dbReference type="ARBA" id="ARBA00022727"/>
    </source>
</evidence>
<evidence type="ECO:0000256" key="5">
    <source>
        <dbReference type="ARBA" id="ARBA00022777"/>
    </source>
</evidence>
<dbReference type="Pfam" id="PF13793">
    <property type="entry name" value="Pribosyltran_N"/>
    <property type="match status" value="1"/>
</dbReference>
<dbReference type="RefSeq" id="WP_031565859.1">
    <property type="nucleotide sequence ID" value="NZ_CAAAIS010000003.1"/>
</dbReference>
<comment type="similarity">
    <text evidence="8">Belongs to the ribose-phosphate pyrophosphokinase family.</text>
</comment>
<evidence type="ECO:0000259" key="10">
    <source>
        <dbReference type="Pfam" id="PF13793"/>
    </source>
</evidence>
<feature type="domain" description="Phosphoribosyltransferase" evidence="9">
    <location>
        <begin position="146"/>
        <end position="276"/>
    </location>
</feature>
<dbReference type="InterPro" id="IPR005946">
    <property type="entry name" value="Rib-P_diPkinase"/>
</dbReference>
<evidence type="ECO:0000256" key="7">
    <source>
        <dbReference type="ARBA" id="ARBA00049535"/>
    </source>
</evidence>
<sequence>MKQNSIIFPFFGNEKLTFSLQRKMGSELGKIKIHQFPDEEILIEIKSDVRNRIVLLVANLARPNSKILPLIFAAKTAQSLGAAKIILLAPYLPYMRQDKIFNPGEGITSAYFAQLISSSFDRLITVDPHLHRWNHLNSIYTIPYKVLHASNDIALWIHKHVSMPLLIGPDSESAQWIEEIAKKTKAPFTILLKNRQNAEHVEISLPELNQYATNTPVLIDDIISTGGTMLETLKHLNQVKMAPAVCIGIHGIFSGNAYQKLLDYHPAQIITCNTIPHKSNKIDISQLVFDYLHQWKDINE</sequence>
<keyword evidence="12" id="KW-1185">Reference proteome</keyword>
<dbReference type="SMART" id="SM01400">
    <property type="entry name" value="Pribosyltran_N"/>
    <property type="match status" value="1"/>
</dbReference>
<dbReference type="CDD" id="cd06223">
    <property type="entry name" value="PRTases_typeI"/>
    <property type="match status" value="1"/>
</dbReference>
<evidence type="ECO:0000256" key="8">
    <source>
        <dbReference type="RuleBase" id="RU004324"/>
    </source>
</evidence>
<dbReference type="GO" id="GO:0004749">
    <property type="term" value="F:ribose phosphate diphosphokinase activity"/>
    <property type="evidence" value="ECO:0007669"/>
    <property type="project" value="UniProtKB-EC"/>
</dbReference>
<evidence type="ECO:0000256" key="4">
    <source>
        <dbReference type="ARBA" id="ARBA00022741"/>
    </source>
</evidence>
<keyword evidence="4" id="KW-0547">Nucleotide-binding</keyword>
<dbReference type="GO" id="GO:0005737">
    <property type="term" value="C:cytoplasm"/>
    <property type="evidence" value="ECO:0007669"/>
    <property type="project" value="TreeGrafter"/>
</dbReference>
<keyword evidence="6" id="KW-0067">ATP-binding</keyword>
<name>A0A378LR56_9GAMM</name>
<gene>
    <name evidence="11" type="primary">prs_2</name>
    <name evidence="11" type="ORF">NCTC11532_01429</name>
</gene>
<evidence type="ECO:0000313" key="12">
    <source>
        <dbReference type="Proteomes" id="UP000255297"/>
    </source>
</evidence>
<dbReference type="FunFam" id="3.40.50.2020:FF:000014">
    <property type="entry name" value="Ribose-phosphate pyrophosphokinase 1"/>
    <property type="match status" value="1"/>
</dbReference>
<dbReference type="InterPro" id="IPR029099">
    <property type="entry name" value="Pribosyltran_N"/>
</dbReference>
<dbReference type="NCBIfam" id="NF005537">
    <property type="entry name" value="PRK07199.1"/>
    <property type="match status" value="1"/>
</dbReference>